<evidence type="ECO:0000313" key="3">
    <source>
        <dbReference type="Proteomes" id="UP000339049"/>
    </source>
</evidence>
<dbReference type="RefSeq" id="WP_143935182.1">
    <property type="nucleotide sequence ID" value="NZ_CABEIY010000001.1"/>
</dbReference>
<evidence type="ECO:0000313" key="2">
    <source>
        <dbReference type="EMBL" id="VTT25778.1"/>
    </source>
</evidence>
<evidence type="ECO:0000313" key="1">
    <source>
        <dbReference type="EMBL" id="VTT22639.1"/>
    </source>
</evidence>
<dbReference type="EMBL" id="CABEIY010000007">
    <property type="protein sequence ID" value="VTT25778.1"/>
    <property type="molecule type" value="Genomic_DNA"/>
</dbReference>
<protein>
    <submittedName>
        <fullName evidence="2">Phage protein</fullName>
    </submittedName>
</protein>
<dbReference type="AlphaFoldDB" id="A0AAE9U222"/>
<dbReference type="EMBL" id="CABEIY010000001">
    <property type="protein sequence ID" value="VTT22639.1"/>
    <property type="molecule type" value="Genomic_DNA"/>
</dbReference>
<dbReference type="InterPro" id="IPR059211">
    <property type="entry name" value="BOW99_gp33-like"/>
</dbReference>
<gene>
    <name evidence="1" type="ORF">NCTC11557_00001</name>
    <name evidence="2" type="ORF">NCTC11557_01746</name>
</gene>
<reference evidence="2 3" key="1">
    <citation type="submission" date="2019-05" db="EMBL/GenBank/DDBJ databases">
        <authorList>
            <consortium name="Pathogen Informatics"/>
        </authorList>
    </citation>
    <scope>NUCLEOTIDE SEQUENCE [LARGE SCALE GENOMIC DNA]</scope>
    <source>
        <strain evidence="2 3">NCTC11557</strain>
    </source>
</reference>
<organism evidence="2 3">
    <name type="scientific">Streptococcus dysgalactiae subsp. equisimilis</name>
    <name type="common">Streptococcus equisimilis</name>
    <dbReference type="NCBI Taxonomy" id="119602"/>
    <lineage>
        <taxon>Bacteria</taxon>
        <taxon>Bacillati</taxon>
        <taxon>Bacillota</taxon>
        <taxon>Bacilli</taxon>
        <taxon>Lactobacillales</taxon>
        <taxon>Streptococcaceae</taxon>
        <taxon>Streptococcus</taxon>
    </lineage>
</organism>
<dbReference type="NCBIfam" id="NF047423">
    <property type="entry name" value="BOW99_gp33_fam"/>
    <property type="match status" value="1"/>
</dbReference>
<name>A0AAE9U222_STREQ</name>
<sequence length="45" mass="5315">MKNKKEQWTPKVRCFRKDGSQREPENITVPISFTGYYQILLEVGV</sequence>
<comment type="caution">
    <text evidence="2">The sequence shown here is derived from an EMBL/GenBank/DDBJ whole genome shotgun (WGS) entry which is preliminary data.</text>
</comment>
<proteinExistence type="predicted"/>
<dbReference type="Proteomes" id="UP000339049">
    <property type="component" value="Unassembled WGS sequence"/>
</dbReference>
<accession>A0AAE9U222</accession>